<feature type="non-terminal residue" evidence="2">
    <location>
        <position position="1"/>
    </location>
</feature>
<reference evidence="2 3" key="1">
    <citation type="submission" date="2024-02" db="EMBL/GenBank/DDBJ databases">
        <title>Bacteria isolated from the canopy kelp, Nereocystis luetkeana.</title>
        <authorList>
            <person name="Pfister C.A."/>
            <person name="Younker I.T."/>
            <person name="Light S.H."/>
        </authorList>
    </citation>
    <scope>NUCLEOTIDE SEQUENCE [LARGE SCALE GENOMIC DNA]</scope>
    <source>
        <strain evidence="2 3">TI.2.07</strain>
    </source>
</reference>
<proteinExistence type="predicted"/>
<evidence type="ECO:0000256" key="1">
    <source>
        <dbReference type="SAM" id="Phobius"/>
    </source>
</evidence>
<keyword evidence="1" id="KW-0472">Membrane</keyword>
<accession>A0ABU9HGP4</accession>
<dbReference type="EMBL" id="JBAKBA010000237">
    <property type="protein sequence ID" value="MEL0661081.1"/>
    <property type="molecule type" value="Genomic_DNA"/>
</dbReference>
<evidence type="ECO:0000313" key="3">
    <source>
        <dbReference type="Proteomes" id="UP001366060"/>
    </source>
</evidence>
<keyword evidence="3" id="KW-1185">Reference proteome</keyword>
<comment type="caution">
    <text evidence="2">The sequence shown here is derived from an EMBL/GenBank/DDBJ whole genome shotgun (WGS) entry which is preliminary data.</text>
</comment>
<organism evidence="2 3">
    <name type="scientific">Psychromonas arctica</name>
    <dbReference type="NCBI Taxonomy" id="168275"/>
    <lineage>
        <taxon>Bacteria</taxon>
        <taxon>Pseudomonadati</taxon>
        <taxon>Pseudomonadota</taxon>
        <taxon>Gammaproteobacteria</taxon>
        <taxon>Alteromonadales</taxon>
        <taxon>Psychromonadaceae</taxon>
        <taxon>Psychromonas</taxon>
    </lineage>
</organism>
<dbReference type="Proteomes" id="UP001366060">
    <property type="component" value="Unassembled WGS sequence"/>
</dbReference>
<protein>
    <submittedName>
        <fullName evidence="2">Transporter</fullName>
    </submittedName>
</protein>
<keyword evidence="1" id="KW-0812">Transmembrane</keyword>
<evidence type="ECO:0000313" key="2">
    <source>
        <dbReference type="EMBL" id="MEL0661081.1"/>
    </source>
</evidence>
<keyword evidence="1" id="KW-1133">Transmembrane helix</keyword>
<name>A0ABU9HGP4_9GAMM</name>
<feature type="transmembrane region" description="Helical" evidence="1">
    <location>
        <begin position="41"/>
        <end position="66"/>
    </location>
</feature>
<sequence>DFIIAIILTIGLNIAFAGTIEGRLEKKLSFPGRAMLLVSGFTMLVPFLYINIAGIVVIVVLTLNYYRLS</sequence>
<gene>
    <name evidence="2" type="ORF">V6255_18400</name>
</gene>